<feature type="signal peptide" evidence="1">
    <location>
        <begin position="1"/>
        <end position="19"/>
    </location>
</feature>
<dbReference type="EMBL" id="JARJCN010000050">
    <property type="protein sequence ID" value="KAJ7081332.1"/>
    <property type="molecule type" value="Genomic_DNA"/>
</dbReference>
<dbReference type="Proteomes" id="UP001222325">
    <property type="component" value="Unassembled WGS sequence"/>
</dbReference>
<keyword evidence="3" id="KW-1185">Reference proteome</keyword>
<reference evidence="2" key="1">
    <citation type="submission" date="2023-03" db="EMBL/GenBank/DDBJ databases">
        <title>Massive genome expansion in bonnet fungi (Mycena s.s.) driven by repeated elements and novel gene families across ecological guilds.</title>
        <authorList>
            <consortium name="Lawrence Berkeley National Laboratory"/>
            <person name="Harder C.B."/>
            <person name="Miyauchi S."/>
            <person name="Viragh M."/>
            <person name="Kuo A."/>
            <person name="Thoen E."/>
            <person name="Andreopoulos B."/>
            <person name="Lu D."/>
            <person name="Skrede I."/>
            <person name="Drula E."/>
            <person name="Henrissat B."/>
            <person name="Morin E."/>
            <person name="Kohler A."/>
            <person name="Barry K."/>
            <person name="LaButti K."/>
            <person name="Morin E."/>
            <person name="Salamov A."/>
            <person name="Lipzen A."/>
            <person name="Mereny Z."/>
            <person name="Hegedus B."/>
            <person name="Baldrian P."/>
            <person name="Stursova M."/>
            <person name="Weitz H."/>
            <person name="Taylor A."/>
            <person name="Grigoriev I.V."/>
            <person name="Nagy L.G."/>
            <person name="Martin F."/>
            <person name="Kauserud H."/>
        </authorList>
    </citation>
    <scope>NUCLEOTIDE SEQUENCE</scope>
    <source>
        <strain evidence="2">CBHHK173m</strain>
    </source>
</reference>
<name>A0AAD6XKP2_9AGAR</name>
<proteinExistence type="predicted"/>
<comment type="caution">
    <text evidence="2">The sequence shown here is derived from an EMBL/GenBank/DDBJ whole genome shotgun (WGS) entry which is preliminary data.</text>
</comment>
<protein>
    <submittedName>
        <fullName evidence="2">Uncharacterized protein</fullName>
    </submittedName>
</protein>
<gene>
    <name evidence="2" type="ORF">B0H15DRAFT_953047</name>
</gene>
<evidence type="ECO:0000313" key="3">
    <source>
        <dbReference type="Proteomes" id="UP001222325"/>
    </source>
</evidence>
<sequence>MIAIAHIVVAAVLLRTVAASPLIIGAHPMVTLYVTADTCLPTGGSIPVSSAVAPMFNAAGIIGIAASSTGSSASQFVGGSSSVTSVASTAPTIASSVVAGVASPALRIASAAASPSPSVVSAAAAAGTNAIALSGDAALVSAVGTVQTNATALVTSVNTLFNVLVMISKGIVTGTPMSVATSFADNTLVFAAALQALETVVENGLSQAGSRYLGSSVPPLTATLNSLTTQVQQLETSGTSAANLSSYASSLGEVSTALQSLSSALFGGSNAAVYASAVVKFNDAVLALTSPNQTKGASSLGRIFY</sequence>
<dbReference type="AlphaFoldDB" id="A0AAD6XKP2"/>
<evidence type="ECO:0000256" key="1">
    <source>
        <dbReference type="SAM" id="SignalP"/>
    </source>
</evidence>
<accession>A0AAD6XKP2</accession>
<feature type="chain" id="PRO_5041935134" evidence="1">
    <location>
        <begin position="20"/>
        <end position="305"/>
    </location>
</feature>
<organism evidence="2 3">
    <name type="scientific">Mycena belliarum</name>
    <dbReference type="NCBI Taxonomy" id="1033014"/>
    <lineage>
        <taxon>Eukaryota</taxon>
        <taxon>Fungi</taxon>
        <taxon>Dikarya</taxon>
        <taxon>Basidiomycota</taxon>
        <taxon>Agaricomycotina</taxon>
        <taxon>Agaricomycetes</taxon>
        <taxon>Agaricomycetidae</taxon>
        <taxon>Agaricales</taxon>
        <taxon>Marasmiineae</taxon>
        <taxon>Mycenaceae</taxon>
        <taxon>Mycena</taxon>
    </lineage>
</organism>
<keyword evidence="1" id="KW-0732">Signal</keyword>
<evidence type="ECO:0000313" key="2">
    <source>
        <dbReference type="EMBL" id="KAJ7081332.1"/>
    </source>
</evidence>